<feature type="compositionally biased region" description="Basic residues" evidence="1">
    <location>
        <begin position="170"/>
        <end position="185"/>
    </location>
</feature>
<keyword evidence="2" id="KW-0812">Transmembrane</keyword>
<keyword evidence="2" id="KW-1133">Transmembrane helix</keyword>
<feature type="region of interest" description="Disordered" evidence="1">
    <location>
        <begin position="170"/>
        <end position="199"/>
    </location>
</feature>
<protein>
    <submittedName>
        <fullName evidence="3">Spore cortex biosynthesis protein YabQ</fullName>
    </submittedName>
</protein>
<feature type="transmembrane region" description="Helical" evidence="2">
    <location>
        <begin position="38"/>
        <end position="58"/>
    </location>
</feature>
<organism evidence="3 4">
    <name type="scientific">Sedimentibacter acidaminivorans</name>
    <dbReference type="NCBI Taxonomy" id="913099"/>
    <lineage>
        <taxon>Bacteria</taxon>
        <taxon>Bacillati</taxon>
        <taxon>Bacillota</taxon>
        <taxon>Tissierellia</taxon>
        <taxon>Sedimentibacter</taxon>
    </lineage>
</organism>
<keyword evidence="2" id="KW-0472">Membrane</keyword>
<evidence type="ECO:0000313" key="3">
    <source>
        <dbReference type="EMBL" id="MBP1924221.1"/>
    </source>
</evidence>
<dbReference type="RefSeq" id="WP_209510002.1">
    <property type="nucleotide sequence ID" value="NZ_JAGGKS010000001.1"/>
</dbReference>
<gene>
    <name evidence="3" type="ORF">J2Z76_000074</name>
</gene>
<feature type="compositionally biased region" description="Basic and acidic residues" evidence="1">
    <location>
        <begin position="186"/>
        <end position="199"/>
    </location>
</feature>
<proteinExistence type="predicted"/>
<evidence type="ECO:0000256" key="2">
    <source>
        <dbReference type="SAM" id="Phobius"/>
    </source>
</evidence>
<keyword evidence="4" id="KW-1185">Reference proteome</keyword>
<dbReference type="EMBL" id="JAGGKS010000001">
    <property type="protein sequence ID" value="MBP1924221.1"/>
    <property type="molecule type" value="Genomic_DNA"/>
</dbReference>
<dbReference type="Pfam" id="PF09578">
    <property type="entry name" value="Spore_YabQ"/>
    <property type="match status" value="1"/>
</dbReference>
<accession>A0ABS4G951</accession>
<evidence type="ECO:0000313" key="4">
    <source>
        <dbReference type="Proteomes" id="UP001519342"/>
    </source>
</evidence>
<comment type="caution">
    <text evidence="3">The sequence shown here is derived from an EMBL/GenBank/DDBJ whole genome shotgun (WGS) entry which is preliminary data.</text>
</comment>
<feature type="transmembrane region" description="Helical" evidence="2">
    <location>
        <begin position="12"/>
        <end position="32"/>
    </location>
</feature>
<evidence type="ECO:0000256" key="1">
    <source>
        <dbReference type="SAM" id="MobiDB-lite"/>
    </source>
</evidence>
<feature type="transmembrane region" description="Helical" evidence="2">
    <location>
        <begin position="70"/>
        <end position="90"/>
    </location>
</feature>
<dbReference type="InterPro" id="IPR019074">
    <property type="entry name" value="YabQ"/>
</dbReference>
<reference evidence="3 4" key="1">
    <citation type="submission" date="2021-03" db="EMBL/GenBank/DDBJ databases">
        <title>Genomic Encyclopedia of Type Strains, Phase IV (KMG-IV): sequencing the most valuable type-strain genomes for metagenomic binning, comparative biology and taxonomic classification.</title>
        <authorList>
            <person name="Goeker M."/>
        </authorList>
    </citation>
    <scope>NUCLEOTIDE SEQUENCE [LARGE SCALE GENOMIC DNA]</scope>
    <source>
        <strain evidence="3 4">DSM 24004</strain>
    </source>
</reference>
<sequence>MDFLPYSQEYMLMVSIMGGMFLGFIWDVYRLIRHYVKFGVIGTAVGDIAYWIVSVYLSIQIIYEISYGNLRFFILMGFLLGALLYFYGISNYILKIFIFCIDFIISLISKFISFMIYPMKFLIGKIKKILKPVKIKVEIGVNKAKRRYKFFKFKLKKVSKKRKMIYNKKKQMRKVKARKRRHKINERRPKDNRVKKQNK</sequence>
<dbReference type="NCBIfam" id="TIGR02893">
    <property type="entry name" value="spore_yabQ"/>
    <property type="match status" value="1"/>
</dbReference>
<feature type="transmembrane region" description="Helical" evidence="2">
    <location>
        <begin position="96"/>
        <end position="117"/>
    </location>
</feature>
<name>A0ABS4G951_9FIRM</name>
<dbReference type="Proteomes" id="UP001519342">
    <property type="component" value="Unassembled WGS sequence"/>
</dbReference>